<comment type="caution">
    <text evidence="1">The sequence shown here is derived from an EMBL/GenBank/DDBJ whole genome shotgun (WGS) entry which is preliminary data.</text>
</comment>
<proteinExistence type="predicted"/>
<evidence type="ECO:0000313" key="2">
    <source>
        <dbReference type="Proteomes" id="UP000824041"/>
    </source>
</evidence>
<dbReference type="Gene3D" id="2.60.120.260">
    <property type="entry name" value="Galactose-binding domain-like"/>
    <property type="match status" value="1"/>
</dbReference>
<dbReference type="PANTHER" id="PTHR36848">
    <property type="entry name" value="DNA-BINDING PROTEIN (PUTATIVE SECRETED PROTEIN)-RELATED"/>
    <property type="match status" value="1"/>
</dbReference>
<organism evidence="1 2">
    <name type="scientific">Candidatus Blautia faecigallinarum</name>
    <dbReference type="NCBI Taxonomy" id="2838488"/>
    <lineage>
        <taxon>Bacteria</taxon>
        <taxon>Bacillati</taxon>
        <taxon>Bacillota</taxon>
        <taxon>Clostridia</taxon>
        <taxon>Lachnospirales</taxon>
        <taxon>Lachnospiraceae</taxon>
        <taxon>Blautia</taxon>
    </lineage>
</organism>
<evidence type="ECO:0000313" key="1">
    <source>
        <dbReference type="EMBL" id="HIZ22227.1"/>
    </source>
</evidence>
<dbReference type="EMBL" id="DXBU01000076">
    <property type="protein sequence ID" value="HIZ22227.1"/>
    <property type="molecule type" value="Genomic_DNA"/>
</dbReference>
<dbReference type="PANTHER" id="PTHR36848:SF2">
    <property type="entry name" value="SECRETED PROTEIN"/>
    <property type="match status" value="1"/>
</dbReference>
<reference evidence="1" key="1">
    <citation type="journal article" date="2021" name="PeerJ">
        <title>Extensive microbial diversity within the chicken gut microbiome revealed by metagenomics and culture.</title>
        <authorList>
            <person name="Gilroy R."/>
            <person name="Ravi A."/>
            <person name="Getino M."/>
            <person name="Pursley I."/>
            <person name="Horton D.L."/>
            <person name="Alikhan N.F."/>
            <person name="Baker D."/>
            <person name="Gharbi K."/>
            <person name="Hall N."/>
            <person name="Watson M."/>
            <person name="Adriaenssens E.M."/>
            <person name="Foster-Nyarko E."/>
            <person name="Jarju S."/>
            <person name="Secka A."/>
            <person name="Antonio M."/>
            <person name="Oren A."/>
            <person name="Chaudhuri R.R."/>
            <person name="La Ragione R."/>
            <person name="Hildebrand F."/>
            <person name="Pallen M.J."/>
        </authorList>
    </citation>
    <scope>NUCLEOTIDE SEQUENCE</scope>
    <source>
        <strain evidence="1">14324</strain>
    </source>
</reference>
<dbReference type="AlphaFoldDB" id="A0A9D2DS72"/>
<dbReference type="InterPro" id="IPR008979">
    <property type="entry name" value="Galactose-bd-like_sf"/>
</dbReference>
<gene>
    <name evidence="1" type="ORF">IAA21_05445</name>
</gene>
<protein>
    <recommendedName>
        <fullName evidence="3">Glycoside hydrolase family 2</fullName>
    </recommendedName>
</protein>
<dbReference type="InterPro" id="IPR053161">
    <property type="entry name" value="Ulvan_degrading_GH"/>
</dbReference>
<dbReference type="Proteomes" id="UP000824041">
    <property type="component" value="Unassembled WGS sequence"/>
</dbReference>
<reference evidence="1" key="2">
    <citation type="submission" date="2021-04" db="EMBL/GenBank/DDBJ databases">
        <authorList>
            <person name="Gilroy R."/>
        </authorList>
    </citation>
    <scope>NUCLEOTIDE SEQUENCE</scope>
    <source>
        <strain evidence="1">14324</strain>
    </source>
</reference>
<sequence length="897" mass="100988">MNLETRVNRLLEGKGDNYIAPFFWQHGEEERVLREYMNKIHEANIGAVCVESRPHPEFAEEGWWRDMDVILDEAKKRSMKVWILDDKHFPTGYAAGAMENAAPELCHQYLDYNVLETWGPRPQMEISVADYAKPQPCPPWMPPSPPPKRVFGDDHLFRVLACRMEEKGKLGDTRDLTPMVEDGKLYFDVPEGYWKIFVIYFTRDARGRNDYINFLDEDSCRILIDKVYEPHYERYKELFGSVIAGFFSDEPPIGNTPGYTRGDLIGNPEMALPWSKEMADAMNREYGPRWESMVPYLWGEGSSGQKTAHIRTAYMNAVSKLVSKCFSDQLGRWCEEHGVEYIGHMLEDCDSSANMGPSMGHFFRGLSGQHMAGIDNIGGQVMPGGMDVHRSEPDMCQDSAGFYHYLIGRMGASMAAVDPKKKGRCLCENFGAYGWRMGVRTEKYLNDHFLARGVNFFVPHAFTPKAFPDPDCPPHFYAHGENPQIRAFGALMAYTNRVCELIDGGVQEAPVALLYHGESQWAGSYESNVFACRTMTQNQISFLVIPADVLADGKDSNTVFKKDEKILSVNGVQCRALVISGCAYLTKAAAEFILEAEKTDFPVVFTGRLPEGISDTDPVDSERLVKALENTKVVKAEELDREFAGTDYRSVLLEKDEPNLTAYRYHYQDGETCLLLNENTGRSISQWITIPRVDRAEIYDPWENKRKAVPVKKTGEGIQVYVELSPLEMLVLLCDLPGTEHTDRQKSAEGEKEHILLENFSVSRCAAREYPDFGGREEADLKHGMGYIHPEFSGFYRYETTVEIKTPFSGAELLIQDAYEAAEVFVNEKSAGLRIAPPYRYDISGLLKEGSNEIAIEVATTLERKAASMGIRDGGMGPKAPLSPAGILGTVEIIGRK</sequence>
<accession>A0A9D2DS72</accession>
<evidence type="ECO:0008006" key="3">
    <source>
        <dbReference type="Google" id="ProtNLM"/>
    </source>
</evidence>
<name>A0A9D2DS72_9FIRM</name>
<dbReference type="SUPFAM" id="SSF49785">
    <property type="entry name" value="Galactose-binding domain-like"/>
    <property type="match status" value="1"/>
</dbReference>